<evidence type="ECO:0000256" key="2">
    <source>
        <dbReference type="ARBA" id="ARBA00012939"/>
    </source>
</evidence>
<evidence type="ECO:0000256" key="5">
    <source>
        <dbReference type="ARBA" id="ARBA00023027"/>
    </source>
</evidence>
<proteinExistence type="inferred from homology"/>
<dbReference type="Gene3D" id="3.40.50.720">
    <property type="entry name" value="NAD(P)-binding Rossmann-like Domain"/>
    <property type="match status" value="1"/>
</dbReference>
<dbReference type="RefSeq" id="WP_124970687.1">
    <property type="nucleotide sequence ID" value="NZ_RQVS01000004.1"/>
</dbReference>
<sequence>MTKVAVHFGAGNIGRGFVGLVLNEAGYDLVFSDVNAELVDALNAVDTYEVREVGAQARTHTVRNFRAVNSATNEADAVAAVAGADVVTCAVGAGVLKFIAPVIRKGLEARAADAPKLIVMACENAINGTDTLRDFILDGAPELAEKAIFANTAVDRIIPAVHADGVDVVVEDFYEWTIERGPFGDEVPDIPGAHFVDDLGPYIERKLFTVNTGHATAAYWGYALGEPSIAAALGNPKVREEVTAALGETSELLIAEYGFNRDEHQAYVNRAIERFENPELPDTPERIGRQPQRKLGRHERFIQPAHDLAARGLEHDALLRAVGAALRYDNVDDPQAVELQEWLGELSAAELTTRVTGLVDGDTLHDEVVAVVEQVQQG</sequence>
<name>A0A3P3VZU1_9MICO</name>
<dbReference type="PANTHER" id="PTHR30524">
    <property type="entry name" value="MANNITOL-1-PHOSPHATE 5-DEHYDROGENASE"/>
    <property type="match status" value="1"/>
</dbReference>
<dbReference type="Proteomes" id="UP000274391">
    <property type="component" value="Unassembled WGS sequence"/>
</dbReference>
<reference evidence="10 11" key="1">
    <citation type="submission" date="2018-11" db="EMBL/GenBank/DDBJ databases">
        <title>YIM 102482-1 draft genome.</title>
        <authorList>
            <person name="Li G."/>
            <person name="Jiang Y."/>
        </authorList>
    </citation>
    <scope>NUCLEOTIDE SEQUENCE [LARGE SCALE GENOMIC DNA]</scope>
    <source>
        <strain evidence="10 11">YIM 102482-1</strain>
    </source>
</reference>
<evidence type="ECO:0000256" key="7">
    <source>
        <dbReference type="HAMAP-Rule" id="MF_00196"/>
    </source>
</evidence>
<dbReference type="PRINTS" id="PR00084">
    <property type="entry name" value="MTLDHDRGNASE"/>
</dbReference>
<dbReference type="OrthoDB" id="271711at2"/>
<dbReference type="GO" id="GO:0019592">
    <property type="term" value="P:mannitol catabolic process"/>
    <property type="evidence" value="ECO:0007669"/>
    <property type="project" value="TreeGrafter"/>
</dbReference>
<dbReference type="InterPro" id="IPR013118">
    <property type="entry name" value="Mannitol_DH_C"/>
</dbReference>
<dbReference type="InterPro" id="IPR013131">
    <property type="entry name" value="Mannitol_DH_N"/>
</dbReference>
<comment type="catalytic activity">
    <reaction evidence="6 7">
        <text>D-mannitol 1-phosphate + NAD(+) = beta-D-fructose 6-phosphate + NADH + H(+)</text>
        <dbReference type="Rhea" id="RHEA:19661"/>
        <dbReference type="ChEBI" id="CHEBI:15378"/>
        <dbReference type="ChEBI" id="CHEBI:57540"/>
        <dbReference type="ChEBI" id="CHEBI:57634"/>
        <dbReference type="ChEBI" id="CHEBI:57945"/>
        <dbReference type="ChEBI" id="CHEBI:61381"/>
        <dbReference type="EC" id="1.1.1.17"/>
    </reaction>
</comment>
<protein>
    <recommendedName>
        <fullName evidence="3 7">Mannitol-1-phosphate 5-dehydrogenase</fullName>
        <ecNumber evidence="2 7">1.1.1.17</ecNumber>
    </recommendedName>
</protein>
<evidence type="ECO:0000259" key="9">
    <source>
        <dbReference type="Pfam" id="PF08125"/>
    </source>
</evidence>
<dbReference type="InterPro" id="IPR023028">
    <property type="entry name" value="Mannitol_1_phos_5_DH"/>
</dbReference>
<dbReference type="NCBIfam" id="NF002652">
    <property type="entry name" value="PRK02318.2-5"/>
    <property type="match status" value="1"/>
</dbReference>
<feature type="domain" description="Mannitol dehydrogenase N-terminal" evidence="8">
    <location>
        <begin position="5"/>
        <end position="190"/>
    </location>
</feature>
<evidence type="ECO:0000256" key="3">
    <source>
        <dbReference type="ARBA" id="ARBA00016219"/>
    </source>
</evidence>
<dbReference type="SUPFAM" id="SSF48179">
    <property type="entry name" value="6-phosphogluconate dehydrogenase C-terminal domain-like"/>
    <property type="match status" value="1"/>
</dbReference>
<dbReference type="InterPro" id="IPR008927">
    <property type="entry name" value="6-PGluconate_DH-like_C_sf"/>
</dbReference>
<dbReference type="GO" id="GO:0005829">
    <property type="term" value="C:cytosol"/>
    <property type="evidence" value="ECO:0007669"/>
    <property type="project" value="TreeGrafter"/>
</dbReference>
<comment type="caution">
    <text evidence="10">The sequence shown here is derived from an EMBL/GenBank/DDBJ whole genome shotgun (WGS) entry which is preliminary data.</text>
</comment>
<comment type="similarity">
    <text evidence="1 7">Belongs to the mannitol dehydrogenase family.</text>
</comment>
<dbReference type="HAMAP" id="MF_00196">
    <property type="entry name" value="Mannitol_dehydrog"/>
    <property type="match status" value="1"/>
</dbReference>
<dbReference type="AlphaFoldDB" id="A0A3P3VZU1"/>
<evidence type="ECO:0000259" key="8">
    <source>
        <dbReference type="Pfam" id="PF01232"/>
    </source>
</evidence>
<evidence type="ECO:0000256" key="4">
    <source>
        <dbReference type="ARBA" id="ARBA00023002"/>
    </source>
</evidence>
<dbReference type="PANTHER" id="PTHR30524:SF0">
    <property type="entry name" value="ALTRONATE OXIDOREDUCTASE-RELATED"/>
    <property type="match status" value="1"/>
</dbReference>
<dbReference type="InterPro" id="IPR013328">
    <property type="entry name" value="6PGD_dom2"/>
</dbReference>
<feature type="domain" description="Mannitol dehydrogenase C-terminal" evidence="9">
    <location>
        <begin position="198"/>
        <end position="339"/>
    </location>
</feature>
<keyword evidence="5 7" id="KW-0520">NAD</keyword>
<evidence type="ECO:0000256" key="1">
    <source>
        <dbReference type="ARBA" id="ARBA00006541"/>
    </source>
</evidence>
<dbReference type="InterPro" id="IPR000669">
    <property type="entry name" value="Mannitol_DH"/>
</dbReference>
<dbReference type="GO" id="GO:0008926">
    <property type="term" value="F:mannitol-1-phosphate 5-dehydrogenase activity"/>
    <property type="evidence" value="ECO:0007669"/>
    <property type="project" value="UniProtKB-UniRule"/>
</dbReference>
<dbReference type="InterPro" id="IPR036291">
    <property type="entry name" value="NAD(P)-bd_dom_sf"/>
</dbReference>
<dbReference type="EC" id="1.1.1.17" evidence="2 7"/>
<evidence type="ECO:0000313" key="10">
    <source>
        <dbReference type="EMBL" id="RRJ87598.1"/>
    </source>
</evidence>
<dbReference type="Gene3D" id="1.10.1040.10">
    <property type="entry name" value="N-(1-d-carboxylethyl)-l-norvaline Dehydrogenase, domain 2"/>
    <property type="match status" value="1"/>
</dbReference>
<dbReference type="SUPFAM" id="SSF51735">
    <property type="entry name" value="NAD(P)-binding Rossmann-fold domains"/>
    <property type="match status" value="1"/>
</dbReference>
<dbReference type="EMBL" id="RQVS01000004">
    <property type="protein sequence ID" value="RRJ87598.1"/>
    <property type="molecule type" value="Genomic_DNA"/>
</dbReference>
<dbReference type="Pfam" id="PF01232">
    <property type="entry name" value="Mannitol_dh"/>
    <property type="match status" value="1"/>
</dbReference>
<keyword evidence="4 7" id="KW-0560">Oxidoreductase</keyword>
<keyword evidence="11" id="KW-1185">Reference proteome</keyword>
<evidence type="ECO:0000313" key="11">
    <source>
        <dbReference type="Proteomes" id="UP000274391"/>
    </source>
</evidence>
<accession>A0A3P3VZU1</accession>
<evidence type="ECO:0000256" key="6">
    <source>
        <dbReference type="ARBA" id="ARBA00048615"/>
    </source>
</evidence>
<dbReference type="Pfam" id="PF08125">
    <property type="entry name" value="Mannitol_dh_C"/>
    <property type="match status" value="1"/>
</dbReference>
<organism evidence="10 11">
    <name type="scientific">Gulosibacter macacae</name>
    <dbReference type="NCBI Taxonomy" id="2488791"/>
    <lineage>
        <taxon>Bacteria</taxon>
        <taxon>Bacillati</taxon>
        <taxon>Actinomycetota</taxon>
        <taxon>Actinomycetes</taxon>
        <taxon>Micrococcales</taxon>
        <taxon>Microbacteriaceae</taxon>
        <taxon>Gulosibacter</taxon>
    </lineage>
</organism>
<gene>
    <name evidence="7" type="primary">mtlD</name>
    <name evidence="10" type="ORF">EG850_04660</name>
</gene>
<feature type="binding site" evidence="7">
    <location>
        <begin position="5"/>
        <end position="16"/>
    </location>
    <ligand>
        <name>NAD(+)</name>
        <dbReference type="ChEBI" id="CHEBI:57540"/>
    </ligand>
</feature>